<dbReference type="GO" id="GO:0005524">
    <property type="term" value="F:ATP binding"/>
    <property type="evidence" value="ECO:0007669"/>
    <property type="project" value="UniProtKB-UniRule"/>
</dbReference>
<feature type="compositionally biased region" description="Basic residues" evidence="12">
    <location>
        <begin position="1"/>
        <end position="12"/>
    </location>
</feature>
<dbReference type="HAMAP" id="MF_00123">
    <property type="entry name" value="Arg_tRNA_synth"/>
    <property type="match status" value="1"/>
</dbReference>
<dbReference type="Gene3D" id="1.10.730.10">
    <property type="entry name" value="Isoleucyl-tRNA Synthetase, Domain 1"/>
    <property type="match status" value="1"/>
</dbReference>
<dbReference type="SMART" id="SM01016">
    <property type="entry name" value="Arg_tRNA_synt_N"/>
    <property type="match status" value="1"/>
</dbReference>
<comment type="subcellular location">
    <subcellularLocation>
        <location evidence="1 10">Cytoplasm</location>
    </subcellularLocation>
</comment>
<reference evidence="15 16" key="1">
    <citation type="submission" date="2019-11" db="EMBL/GenBank/DDBJ databases">
        <authorList>
            <person name="He Y."/>
        </authorList>
    </citation>
    <scope>NUCLEOTIDE SEQUENCE [LARGE SCALE GENOMIC DNA]</scope>
    <source>
        <strain evidence="15 16">SCSIO 58843</strain>
    </source>
</reference>
<evidence type="ECO:0000256" key="8">
    <source>
        <dbReference type="ARBA" id="ARBA00023146"/>
    </source>
</evidence>
<dbReference type="SUPFAM" id="SSF52374">
    <property type="entry name" value="Nucleotidylyl transferase"/>
    <property type="match status" value="1"/>
</dbReference>
<dbReference type="InterPro" id="IPR008909">
    <property type="entry name" value="DALR_anticod-bd"/>
</dbReference>
<dbReference type="Gene3D" id="3.40.50.620">
    <property type="entry name" value="HUPs"/>
    <property type="match status" value="1"/>
</dbReference>
<feature type="domain" description="Arginyl tRNA synthetase N-terminal" evidence="14">
    <location>
        <begin position="54"/>
        <end position="139"/>
    </location>
</feature>
<evidence type="ECO:0000256" key="7">
    <source>
        <dbReference type="ARBA" id="ARBA00022917"/>
    </source>
</evidence>
<proteinExistence type="inferred from homology"/>
<comment type="subunit">
    <text evidence="10">Monomer.</text>
</comment>
<dbReference type="AlphaFoldDB" id="A0A5Q2RJ34"/>
<name>A0A5Q2RJ34_9ACTN</name>
<dbReference type="GO" id="GO:0006420">
    <property type="term" value="P:arginyl-tRNA aminoacylation"/>
    <property type="evidence" value="ECO:0007669"/>
    <property type="project" value="UniProtKB-UniRule"/>
</dbReference>
<evidence type="ECO:0000256" key="9">
    <source>
        <dbReference type="ARBA" id="ARBA00049339"/>
    </source>
</evidence>
<dbReference type="KEGG" id="atq:GH723_05365"/>
<keyword evidence="5 10" id="KW-0547">Nucleotide-binding</keyword>
<dbReference type="CDD" id="cd00671">
    <property type="entry name" value="ArgRS_core"/>
    <property type="match status" value="1"/>
</dbReference>
<evidence type="ECO:0000256" key="3">
    <source>
        <dbReference type="ARBA" id="ARBA00022490"/>
    </source>
</evidence>
<dbReference type="PROSITE" id="PS00178">
    <property type="entry name" value="AA_TRNA_LIGASE_I"/>
    <property type="match status" value="1"/>
</dbReference>
<accession>A0A5Q2RJ34</accession>
<dbReference type="GO" id="GO:0004814">
    <property type="term" value="F:arginine-tRNA ligase activity"/>
    <property type="evidence" value="ECO:0007669"/>
    <property type="project" value="UniProtKB-UniRule"/>
</dbReference>
<evidence type="ECO:0000256" key="5">
    <source>
        <dbReference type="ARBA" id="ARBA00022741"/>
    </source>
</evidence>
<evidence type="ECO:0000259" key="13">
    <source>
        <dbReference type="SMART" id="SM00836"/>
    </source>
</evidence>
<dbReference type="SUPFAM" id="SSF47323">
    <property type="entry name" value="Anticodon-binding domain of a subclass of class I aminoacyl-tRNA synthetases"/>
    <property type="match status" value="1"/>
</dbReference>
<comment type="similarity">
    <text evidence="2 10 11">Belongs to the class-I aminoacyl-tRNA synthetase family.</text>
</comment>
<keyword evidence="3 10" id="KW-0963">Cytoplasm</keyword>
<evidence type="ECO:0000259" key="14">
    <source>
        <dbReference type="SMART" id="SM01016"/>
    </source>
</evidence>
<dbReference type="GO" id="GO:0005737">
    <property type="term" value="C:cytoplasm"/>
    <property type="evidence" value="ECO:0007669"/>
    <property type="project" value="UniProtKB-SubCell"/>
</dbReference>
<comment type="catalytic activity">
    <reaction evidence="9 10">
        <text>tRNA(Arg) + L-arginine + ATP = L-arginyl-tRNA(Arg) + AMP + diphosphate</text>
        <dbReference type="Rhea" id="RHEA:20301"/>
        <dbReference type="Rhea" id="RHEA-COMP:9658"/>
        <dbReference type="Rhea" id="RHEA-COMP:9673"/>
        <dbReference type="ChEBI" id="CHEBI:30616"/>
        <dbReference type="ChEBI" id="CHEBI:32682"/>
        <dbReference type="ChEBI" id="CHEBI:33019"/>
        <dbReference type="ChEBI" id="CHEBI:78442"/>
        <dbReference type="ChEBI" id="CHEBI:78513"/>
        <dbReference type="ChEBI" id="CHEBI:456215"/>
        <dbReference type="EC" id="6.1.1.19"/>
    </reaction>
</comment>
<dbReference type="Pfam" id="PF00750">
    <property type="entry name" value="tRNA-synt_1d"/>
    <property type="match status" value="1"/>
</dbReference>
<evidence type="ECO:0000256" key="4">
    <source>
        <dbReference type="ARBA" id="ARBA00022598"/>
    </source>
</evidence>
<keyword evidence="7 10" id="KW-0648">Protein biosynthesis</keyword>
<keyword evidence="16" id="KW-1185">Reference proteome</keyword>
<dbReference type="InterPro" id="IPR014729">
    <property type="entry name" value="Rossmann-like_a/b/a_fold"/>
</dbReference>
<dbReference type="Proteomes" id="UP000334019">
    <property type="component" value="Chromosome"/>
</dbReference>
<dbReference type="EC" id="6.1.1.19" evidence="10"/>
<evidence type="ECO:0000256" key="2">
    <source>
        <dbReference type="ARBA" id="ARBA00005594"/>
    </source>
</evidence>
<dbReference type="InterPro" id="IPR036695">
    <property type="entry name" value="Arg-tRNA-synth_N_sf"/>
</dbReference>
<dbReference type="InterPro" id="IPR035684">
    <property type="entry name" value="ArgRS_core"/>
</dbReference>
<dbReference type="Pfam" id="PF03485">
    <property type="entry name" value="Arg_tRNA_synt_N"/>
    <property type="match status" value="1"/>
</dbReference>
<evidence type="ECO:0000256" key="11">
    <source>
        <dbReference type="RuleBase" id="RU363038"/>
    </source>
</evidence>
<dbReference type="FunFam" id="1.10.730.10:FF:000008">
    <property type="entry name" value="Arginine--tRNA ligase"/>
    <property type="match status" value="1"/>
</dbReference>
<dbReference type="SMART" id="SM00836">
    <property type="entry name" value="DALR_1"/>
    <property type="match status" value="1"/>
</dbReference>
<sequence length="589" mass="65413">MSRRGTRRRRRPTPGSRPRSCRNRTRTPAPTRRLRSSRTSRTPPHGRDAPLIRDDLAAALRTTLRTLEIEPLPEQIHLERPARREHGDWSSNVALATGKRAGWNPRELAGRIAEILNAELPRHVRSVEIAGPGFVNFRLHDSWLHDVLVDVVDAGTDGFARPHLGDGESVQLEFVSANPTGPLHVGNGWWCAYGDALARVMARCGYEVSREYYVNDTGGQIRRLGESVLARRRGEDVPEGGYPGEYVAHLAAEFDGPDDPTEAGRFAAERILVNIRETLESVGIVFDEWFSQASIEESPALDETLAQLRSSGLVFEKDGALWLNTGDHGDPRGERVLKKSDAEGGDYTYLAGDIAYHRNKFLVRNFDHVINVWGADHHGQVASLKAGVAALGIDPERLEVRLGQMISLASGRIGKRLGNAIDFSDLIADIGPDATRFLSLTSSIDQPTTVDLDQVRSQTMENPVFYVQYAHARICSIRKVAEEREVARRPVDEVDLSLLTHERELDVLRTLFELPETLASACVDRAPHRITVWVRELAGRFHGFYHDCYVMGDDVPPELTQARLWLVEAAGVGLEIGLDLLGVSAPESM</sequence>
<dbReference type="InterPro" id="IPR005148">
    <property type="entry name" value="Arg-tRNA-synth_N"/>
</dbReference>
<dbReference type="InterPro" id="IPR001278">
    <property type="entry name" value="Arg-tRNA-ligase"/>
</dbReference>
<dbReference type="Gene3D" id="3.30.1360.70">
    <property type="entry name" value="Arginyl tRNA synthetase N-terminal domain"/>
    <property type="match status" value="1"/>
</dbReference>
<dbReference type="SUPFAM" id="SSF55190">
    <property type="entry name" value="Arginyl-tRNA synthetase (ArgRS), N-terminal 'additional' domain"/>
    <property type="match status" value="1"/>
</dbReference>
<feature type="region of interest" description="Disordered" evidence="12">
    <location>
        <begin position="1"/>
        <end position="51"/>
    </location>
</feature>
<dbReference type="Pfam" id="PF05746">
    <property type="entry name" value="DALR_1"/>
    <property type="match status" value="1"/>
</dbReference>
<organism evidence="15 16">
    <name type="scientific">Actinomarinicola tropica</name>
    <dbReference type="NCBI Taxonomy" id="2789776"/>
    <lineage>
        <taxon>Bacteria</taxon>
        <taxon>Bacillati</taxon>
        <taxon>Actinomycetota</taxon>
        <taxon>Acidimicrobiia</taxon>
        <taxon>Acidimicrobiales</taxon>
        <taxon>Iamiaceae</taxon>
        <taxon>Actinomarinicola</taxon>
    </lineage>
</organism>
<dbReference type="InterPro" id="IPR009080">
    <property type="entry name" value="tRNAsynth_Ia_anticodon-bd"/>
</dbReference>
<feature type="domain" description="DALR anticodon binding" evidence="13">
    <location>
        <begin position="467"/>
        <end position="589"/>
    </location>
</feature>
<protein>
    <recommendedName>
        <fullName evidence="10">Arginine--tRNA ligase</fullName>
        <ecNumber evidence="10">6.1.1.19</ecNumber>
    </recommendedName>
    <alternativeName>
        <fullName evidence="10">Arginyl-tRNA synthetase</fullName>
        <shortName evidence="10">ArgRS</shortName>
    </alternativeName>
</protein>
<dbReference type="PANTHER" id="PTHR11956">
    <property type="entry name" value="ARGINYL-TRNA SYNTHETASE"/>
    <property type="match status" value="1"/>
</dbReference>
<keyword evidence="6 10" id="KW-0067">ATP-binding</keyword>
<evidence type="ECO:0000256" key="6">
    <source>
        <dbReference type="ARBA" id="ARBA00022840"/>
    </source>
</evidence>
<evidence type="ECO:0000256" key="1">
    <source>
        <dbReference type="ARBA" id="ARBA00004496"/>
    </source>
</evidence>
<gene>
    <name evidence="10" type="primary">argS</name>
    <name evidence="15" type="ORF">GH723_05365</name>
</gene>
<keyword evidence="8 10" id="KW-0030">Aminoacyl-tRNA synthetase</keyword>
<dbReference type="PANTHER" id="PTHR11956:SF5">
    <property type="entry name" value="ARGININE--TRNA LIGASE, CYTOPLASMIC"/>
    <property type="match status" value="1"/>
</dbReference>
<dbReference type="EMBL" id="CP045851">
    <property type="protein sequence ID" value="QGG94581.1"/>
    <property type="molecule type" value="Genomic_DNA"/>
</dbReference>
<dbReference type="InterPro" id="IPR001412">
    <property type="entry name" value="aa-tRNA-synth_I_CS"/>
</dbReference>
<feature type="short sequence motif" description="'HIGH' region" evidence="10">
    <location>
        <begin position="177"/>
        <end position="187"/>
    </location>
</feature>
<evidence type="ECO:0000313" key="15">
    <source>
        <dbReference type="EMBL" id="QGG94581.1"/>
    </source>
</evidence>
<evidence type="ECO:0000313" key="16">
    <source>
        <dbReference type="Proteomes" id="UP000334019"/>
    </source>
</evidence>
<evidence type="ECO:0000256" key="10">
    <source>
        <dbReference type="HAMAP-Rule" id="MF_00123"/>
    </source>
</evidence>
<keyword evidence="4 10" id="KW-0436">Ligase</keyword>
<dbReference type="PRINTS" id="PR01038">
    <property type="entry name" value="TRNASYNTHARG"/>
</dbReference>
<evidence type="ECO:0000256" key="12">
    <source>
        <dbReference type="SAM" id="MobiDB-lite"/>
    </source>
</evidence>